<comment type="caution">
    <text evidence="2">The sequence shown here is derived from an EMBL/GenBank/DDBJ whole genome shotgun (WGS) entry which is preliminary data.</text>
</comment>
<gene>
    <name evidence="2" type="ORF">GCM10011514_04850</name>
</gene>
<accession>A0A916YGS9</accession>
<dbReference type="EMBL" id="BMKK01000001">
    <property type="protein sequence ID" value="GGD43929.1"/>
    <property type="molecule type" value="Genomic_DNA"/>
</dbReference>
<dbReference type="Proteomes" id="UP000609064">
    <property type="component" value="Unassembled WGS sequence"/>
</dbReference>
<evidence type="ECO:0000313" key="3">
    <source>
        <dbReference type="Proteomes" id="UP000609064"/>
    </source>
</evidence>
<evidence type="ECO:0000259" key="1">
    <source>
        <dbReference type="Pfam" id="PF13648"/>
    </source>
</evidence>
<protein>
    <recommendedName>
        <fullName evidence="1">Lipocalin-like domain-containing protein</fullName>
    </recommendedName>
</protein>
<reference evidence="2" key="2">
    <citation type="submission" date="2020-09" db="EMBL/GenBank/DDBJ databases">
        <authorList>
            <person name="Sun Q."/>
            <person name="Zhou Y."/>
        </authorList>
    </citation>
    <scope>NUCLEOTIDE SEQUENCE</scope>
    <source>
        <strain evidence="2">CGMCC 1.15958</strain>
    </source>
</reference>
<dbReference type="Pfam" id="PF13648">
    <property type="entry name" value="Lipocalin_4"/>
    <property type="match status" value="1"/>
</dbReference>
<dbReference type="AlphaFoldDB" id="A0A916YGS9"/>
<feature type="domain" description="Lipocalin-like" evidence="1">
    <location>
        <begin position="8"/>
        <end position="103"/>
    </location>
</feature>
<dbReference type="InterPro" id="IPR024311">
    <property type="entry name" value="Lipocalin-like"/>
</dbReference>
<evidence type="ECO:0000313" key="2">
    <source>
        <dbReference type="EMBL" id="GGD43929.1"/>
    </source>
</evidence>
<proteinExistence type="predicted"/>
<name>A0A916YGS9_9BACT</name>
<organism evidence="2 3">
    <name type="scientific">Emticicia aquatilis</name>
    <dbReference type="NCBI Taxonomy" id="1537369"/>
    <lineage>
        <taxon>Bacteria</taxon>
        <taxon>Pseudomonadati</taxon>
        <taxon>Bacteroidota</taxon>
        <taxon>Cytophagia</taxon>
        <taxon>Cytophagales</taxon>
        <taxon>Leadbetterellaceae</taxon>
        <taxon>Emticicia</taxon>
    </lineage>
</organism>
<sequence>MPAFSQNIVGTWKRTSSILEYVDGKTDDLQKNLSVAFPCSADIKYVFESGGKHYMILPKGCESFPKIEANWTQTGNKFFISQKVGKTTTDTNYELSFSGKTMTMTHTYTPAEGLNKTKRLVIKYERI</sequence>
<reference evidence="2" key="1">
    <citation type="journal article" date="2014" name="Int. J. Syst. Evol. Microbiol.">
        <title>Complete genome sequence of Corynebacterium casei LMG S-19264T (=DSM 44701T), isolated from a smear-ripened cheese.</title>
        <authorList>
            <consortium name="US DOE Joint Genome Institute (JGI-PGF)"/>
            <person name="Walter F."/>
            <person name="Albersmeier A."/>
            <person name="Kalinowski J."/>
            <person name="Ruckert C."/>
        </authorList>
    </citation>
    <scope>NUCLEOTIDE SEQUENCE</scope>
    <source>
        <strain evidence="2">CGMCC 1.15958</strain>
    </source>
</reference>
<keyword evidence="3" id="KW-1185">Reference proteome</keyword>